<dbReference type="KEGG" id="hqi:H9L05_00470"/>
<feature type="chain" id="PRO_5028988640" evidence="1">
    <location>
        <begin position="26"/>
        <end position="290"/>
    </location>
</feature>
<keyword evidence="1" id="KW-0732">Signal</keyword>
<dbReference type="InterPro" id="IPR011990">
    <property type="entry name" value="TPR-like_helical_dom_sf"/>
</dbReference>
<dbReference type="RefSeq" id="WP_187732582.1">
    <property type="nucleotide sequence ID" value="NZ_BMFN01000002.1"/>
</dbReference>
<accession>A0A7H0GVK9</accession>
<feature type="signal peptide" evidence="1">
    <location>
        <begin position="1"/>
        <end position="25"/>
    </location>
</feature>
<dbReference type="Proteomes" id="UP000516093">
    <property type="component" value="Chromosome"/>
</dbReference>
<evidence type="ECO:0000256" key="1">
    <source>
        <dbReference type="SAM" id="SignalP"/>
    </source>
</evidence>
<dbReference type="Pfam" id="PF11138">
    <property type="entry name" value="DUF2911"/>
    <property type="match status" value="1"/>
</dbReference>
<reference evidence="2 3" key="1">
    <citation type="submission" date="2020-08" db="EMBL/GenBank/DDBJ databases">
        <title>Genome sequence of Hymenobacter qilianensis JCM 19763T.</title>
        <authorList>
            <person name="Hyun D.-W."/>
            <person name="Bae J.-W."/>
        </authorList>
    </citation>
    <scope>NUCLEOTIDE SEQUENCE [LARGE SCALE GENOMIC DNA]</scope>
    <source>
        <strain evidence="2 3">JCM 19763</strain>
    </source>
</reference>
<evidence type="ECO:0000313" key="2">
    <source>
        <dbReference type="EMBL" id="QNP52325.1"/>
    </source>
</evidence>
<organism evidence="2 3">
    <name type="scientific">Hymenobacter qilianensis</name>
    <dbReference type="NCBI Taxonomy" id="1385715"/>
    <lineage>
        <taxon>Bacteria</taxon>
        <taxon>Pseudomonadati</taxon>
        <taxon>Bacteroidota</taxon>
        <taxon>Cytophagia</taxon>
        <taxon>Cytophagales</taxon>
        <taxon>Hymenobacteraceae</taxon>
        <taxon>Hymenobacter</taxon>
    </lineage>
</organism>
<dbReference type="SUPFAM" id="SSF81901">
    <property type="entry name" value="HCP-like"/>
    <property type="match status" value="1"/>
</dbReference>
<sequence>MKPCLCFPFLLFLAGSLAASTHTQAQQTLRIPVASPAVRIRQDFSVSFVELSYSRPSKKGREIFGKLEPYGQVWRTGANTNTKIRFGEEVKFGGQTVPAGTYALFSIPGPKEWTLILNRDTAQWGAYTYKPEMDVVRVKAVPVTLRDPAETMSLTLENLKPSAADLTLRWDKTQVSVPLTADSDAQVEAQIAQAMQGEKKPYISAAQYYYNNNKDLNQALTWLDASIKQQPSYYAYYWKARVLQKAKRPDEATAAAKQSLELVKAEKTPSIKEEYVRLNQQLLADIGGKK</sequence>
<gene>
    <name evidence="2" type="ORF">H9L05_00470</name>
</gene>
<evidence type="ECO:0000313" key="3">
    <source>
        <dbReference type="Proteomes" id="UP000516093"/>
    </source>
</evidence>
<name>A0A7H0GVK9_9BACT</name>
<proteinExistence type="predicted"/>
<keyword evidence="3" id="KW-1185">Reference proteome</keyword>
<dbReference type="AlphaFoldDB" id="A0A7H0GVK9"/>
<protein>
    <submittedName>
        <fullName evidence="2">DUF2911 domain-containing protein</fullName>
    </submittedName>
</protein>
<dbReference type="EMBL" id="CP060784">
    <property type="protein sequence ID" value="QNP52325.1"/>
    <property type="molecule type" value="Genomic_DNA"/>
</dbReference>
<dbReference type="InterPro" id="IPR021314">
    <property type="entry name" value="DUF2911"/>
</dbReference>
<dbReference type="Gene3D" id="1.25.40.10">
    <property type="entry name" value="Tetratricopeptide repeat domain"/>
    <property type="match status" value="1"/>
</dbReference>